<comment type="cofactor">
    <cofactor evidence="1">
        <name>heme b</name>
        <dbReference type="ChEBI" id="CHEBI:60344"/>
    </cofactor>
</comment>
<dbReference type="GO" id="GO:0009055">
    <property type="term" value="F:electron transfer activity"/>
    <property type="evidence" value="ECO:0007669"/>
    <property type="project" value="InterPro"/>
</dbReference>
<keyword evidence="8" id="KW-0249">Electron transport</keyword>
<evidence type="ECO:0000256" key="9">
    <source>
        <dbReference type="ARBA" id="ARBA00022989"/>
    </source>
</evidence>
<dbReference type="OrthoDB" id="1247465at2"/>
<dbReference type="InterPro" id="IPR016174">
    <property type="entry name" value="Di-haem_cyt_TM"/>
</dbReference>
<organism evidence="15 16">
    <name type="scientific">Emcibacter nanhaiensis</name>
    <dbReference type="NCBI Taxonomy" id="1505037"/>
    <lineage>
        <taxon>Bacteria</taxon>
        <taxon>Pseudomonadati</taxon>
        <taxon>Pseudomonadota</taxon>
        <taxon>Alphaproteobacteria</taxon>
        <taxon>Emcibacterales</taxon>
        <taxon>Emcibacteraceae</taxon>
        <taxon>Emcibacter</taxon>
    </lineage>
</organism>
<dbReference type="GO" id="GO:0005886">
    <property type="term" value="C:plasma membrane"/>
    <property type="evidence" value="ECO:0007669"/>
    <property type="project" value="UniProtKB-SubCell"/>
</dbReference>
<dbReference type="SUPFAM" id="SSF81342">
    <property type="entry name" value="Transmembrane di-heme cytochromes"/>
    <property type="match status" value="1"/>
</dbReference>
<proteinExistence type="inferred from homology"/>
<evidence type="ECO:0000256" key="13">
    <source>
        <dbReference type="SAM" id="Phobius"/>
    </source>
</evidence>
<evidence type="ECO:0000259" key="14">
    <source>
        <dbReference type="Pfam" id="PF01292"/>
    </source>
</evidence>
<dbReference type="Pfam" id="PF01292">
    <property type="entry name" value="Ni_hydr_CYTB"/>
    <property type="match status" value="1"/>
</dbReference>
<keyword evidence="4" id="KW-1003">Cell membrane</keyword>
<keyword evidence="9 13" id="KW-1133">Transmembrane helix</keyword>
<evidence type="ECO:0000313" key="16">
    <source>
        <dbReference type="Proteomes" id="UP000319148"/>
    </source>
</evidence>
<evidence type="ECO:0000256" key="7">
    <source>
        <dbReference type="ARBA" id="ARBA00022723"/>
    </source>
</evidence>
<feature type="transmembrane region" description="Helical" evidence="13">
    <location>
        <begin position="91"/>
        <end position="111"/>
    </location>
</feature>
<evidence type="ECO:0000256" key="2">
    <source>
        <dbReference type="ARBA" id="ARBA00004651"/>
    </source>
</evidence>
<evidence type="ECO:0000256" key="6">
    <source>
        <dbReference type="ARBA" id="ARBA00022692"/>
    </source>
</evidence>
<dbReference type="Proteomes" id="UP000319148">
    <property type="component" value="Unassembled WGS sequence"/>
</dbReference>
<reference evidence="16" key="1">
    <citation type="submission" date="2019-06" db="EMBL/GenBank/DDBJ databases">
        <title>The complete genome of Emcibacter congregatus ZYLT.</title>
        <authorList>
            <person name="Zhao Z."/>
        </authorList>
    </citation>
    <scope>NUCLEOTIDE SEQUENCE [LARGE SCALE GENOMIC DNA]</scope>
    <source>
        <strain evidence="16">MCCC 1A06723</strain>
    </source>
</reference>
<evidence type="ECO:0000256" key="1">
    <source>
        <dbReference type="ARBA" id="ARBA00001970"/>
    </source>
</evidence>
<evidence type="ECO:0000256" key="12">
    <source>
        <dbReference type="ARBA" id="ARBA00037975"/>
    </source>
</evidence>
<dbReference type="InterPro" id="IPR052168">
    <property type="entry name" value="Cytochrome_b561_oxidase"/>
</dbReference>
<dbReference type="AlphaFoldDB" id="A0A501PGN2"/>
<evidence type="ECO:0000256" key="3">
    <source>
        <dbReference type="ARBA" id="ARBA00022448"/>
    </source>
</evidence>
<feature type="transmembrane region" description="Helical" evidence="13">
    <location>
        <begin position="153"/>
        <end position="170"/>
    </location>
</feature>
<dbReference type="Gene3D" id="1.20.950.20">
    <property type="entry name" value="Transmembrane di-heme cytochromes, Chain C"/>
    <property type="match status" value="1"/>
</dbReference>
<comment type="similarity">
    <text evidence="12">Belongs to the cytochrome b561 family.</text>
</comment>
<keyword evidence="11 13" id="KW-0472">Membrane</keyword>
<keyword evidence="5" id="KW-0349">Heme</keyword>
<dbReference type="GO" id="GO:0022904">
    <property type="term" value="P:respiratory electron transport chain"/>
    <property type="evidence" value="ECO:0007669"/>
    <property type="project" value="InterPro"/>
</dbReference>
<name>A0A501PGN2_9PROT</name>
<keyword evidence="7" id="KW-0479">Metal-binding</keyword>
<keyword evidence="6 13" id="KW-0812">Transmembrane</keyword>
<dbReference type="PANTHER" id="PTHR30529:SF1">
    <property type="entry name" value="CYTOCHROME B561 HOMOLOG 2"/>
    <property type="match status" value="1"/>
</dbReference>
<feature type="domain" description="Cytochrome b561 bacterial/Ni-hydrogenase" evidence="14">
    <location>
        <begin position="7"/>
        <end position="186"/>
    </location>
</feature>
<gene>
    <name evidence="15" type="ORF">FIV46_13000</name>
</gene>
<protein>
    <submittedName>
        <fullName evidence="15">Cytochrome b</fullName>
    </submittedName>
</protein>
<comment type="subcellular location">
    <subcellularLocation>
        <location evidence="2">Cell membrane</location>
        <topology evidence="2">Multi-pass membrane protein</topology>
    </subcellularLocation>
</comment>
<dbReference type="EMBL" id="VFIY01000015">
    <property type="protein sequence ID" value="TPD59141.1"/>
    <property type="molecule type" value="Genomic_DNA"/>
</dbReference>
<evidence type="ECO:0000256" key="11">
    <source>
        <dbReference type="ARBA" id="ARBA00023136"/>
    </source>
</evidence>
<keyword evidence="10" id="KW-0408">Iron</keyword>
<feature type="transmembrane region" description="Helical" evidence="13">
    <location>
        <begin position="12"/>
        <end position="33"/>
    </location>
</feature>
<evidence type="ECO:0000256" key="5">
    <source>
        <dbReference type="ARBA" id="ARBA00022617"/>
    </source>
</evidence>
<sequence>MPKMRERYSTVAILLHWLIAVMIIGMVVMGIYMTGLPDARMSEKFELYQLHKSFGITVLLLSLIRLGWRLTHRAPPLPAEMPGWEQWAARLTHVAFYLLMIGIPLSGWAMVSASPWNLPTVLFGTIDWPHLPYFSTVADKPATEGMLKDLHEALAFGTVALLLLHVAAALKHHFIEGDDVLARMLPLIGKREKE</sequence>
<dbReference type="GO" id="GO:0046872">
    <property type="term" value="F:metal ion binding"/>
    <property type="evidence" value="ECO:0007669"/>
    <property type="project" value="UniProtKB-KW"/>
</dbReference>
<evidence type="ECO:0000256" key="4">
    <source>
        <dbReference type="ARBA" id="ARBA00022475"/>
    </source>
</evidence>
<accession>A0A501PGN2</accession>
<dbReference type="InterPro" id="IPR011577">
    <property type="entry name" value="Cyt_b561_bac/Ni-Hgenase"/>
</dbReference>
<evidence type="ECO:0000313" key="15">
    <source>
        <dbReference type="EMBL" id="TPD59141.1"/>
    </source>
</evidence>
<evidence type="ECO:0000256" key="8">
    <source>
        <dbReference type="ARBA" id="ARBA00022982"/>
    </source>
</evidence>
<dbReference type="GO" id="GO:0020037">
    <property type="term" value="F:heme binding"/>
    <property type="evidence" value="ECO:0007669"/>
    <property type="project" value="TreeGrafter"/>
</dbReference>
<dbReference type="RefSeq" id="WP_139941360.1">
    <property type="nucleotide sequence ID" value="NZ_JBHSYP010000002.1"/>
</dbReference>
<dbReference type="PANTHER" id="PTHR30529">
    <property type="entry name" value="CYTOCHROME B561"/>
    <property type="match status" value="1"/>
</dbReference>
<keyword evidence="3" id="KW-0813">Transport</keyword>
<comment type="caution">
    <text evidence="15">The sequence shown here is derived from an EMBL/GenBank/DDBJ whole genome shotgun (WGS) entry which is preliminary data.</text>
</comment>
<evidence type="ECO:0000256" key="10">
    <source>
        <dbReference type="ARBA" id="ARBA00023004"/>
    </source>
</evidence>
<feature type="transmembrane region" description="Helical" evidence="13">
    <location>
        <begin position="53"/>
        <end position="70"/>
    </location>
</feature>
<keyword evidence="16" id="KW-1185">Reference proteome</keyword>